<feature type="region of interest" description="Disordered" evidence="2">
    <location>
        <begin position="234"/>
        <end position="257"/>
    </location>
</feature>
<name>G4T635_SERID</name>
<feature type="compositionally biased region" description="Polar residues" evidence="2">
    <location>
        <begin position="1"/>
        <end position="18"/>
    </location>
</feature>
<dbReference type="SUPFAM" id="SSF55418">
    <property type="entry name" value="eIF4e-like"/>
    <property type="match status" value="1"/>
</dbReference>
<dbReference type="GO" id="GO:0000340">
    <property type="term" value="F:RNA 7-methylguanosine cap binding"/>
    <property type="evidence" value="ECO:0007669"/>
    <property type="project" value="TreeGrafter"/>
</dbReference>
<dbReference type="AlphaFoldDB" id="G4T635"/>
<dbReference type="InterPro" id="IPR023398">
    <property type="entry name" value="TIF_eIF4e-like"/>
</dbReference>
<evidence type="ECO:0000313" key="4">
    <source>
        <dbReference type="Proteomes" id="UP000007148"/>
    </source>
</evidence>
<keyword evidence="4" id="KW-1185">Reference proteome</keyword>
<keyword evidence="1 3" id="KW-0396">Initiation factor</keyword>
<reference evidence="3 4" key="1">
    <citation type="journal article" date="2011" name="PLoS Pathog.">
        <title>Endophytic Life Strategies Decoded by Genome and Transcriptome Analyses of the Mutualistic Root Symbiont Piriformospora indica.</title>
        <authorList>
            <person name="Zuccaro A."/>
            <person name="Lahrmann U."/>
            <person name="Guldener U."/>
            <person name="Langen G."/>
            <person name="Pfiffi S."/>
            <person name="Biedenkopf D."/>
            <person name="Wong P."/>
            <person name="Samans B."/>
            <person name="Grimm C."/>
            <person name="Basiewicz M."/>
            <person name="Murat C."/>
            <person name="Martin F."/>
            <person name="Kogel K.H."/>
        </authorList>
    </citation>
    <scope>NUCLEOTIDE SEQUENCE [LARGE SCALE GENOMIC DNA]</scope>
    <source>
        <strain evidence="3 4">DSM 11827</strain>
    </source>
</reference>
<organism evidence="3 4">
    <name type="scientific">Serendipita indica (strain DSM 11827)</name>
    <name type="common">Root endophyte fungus</name>
    <name type="synonym">Piriformospora indica</name>
    <dbReference type="NCBI Taxonomy" id="1109443"/>
    <lineage>
        <taxon>Eukaryota</taxon>
        <taxon>Fungi</taxon>
        <taxon>Dikarya</taxon>
        <taxon>Basidiomycota</taxon>
        <taxon>Agaricomycotina</taxon>
        <taxon>Agaricomycetes</taxon>
        <taxon>Sebacinales</taxon>
        <taxon>Serendipitaceae</taxon>
        <taxon>Serendipita</taxon>
    </lineage>
</organism>
<dbReference type="EMBL" id="CAFZ01000005">
    <property type="protein sequence ID" value="CCA66769.1"/>
    <property type="molecule type" value="Genomic_DNA"/>
</dbReference>
<dbReference type="eggNOG" id="KOG1669">
    <property type="taxonomic scope" value="Eukaryota"/>
</dbReference>
<dbReference type="OrthoDB" id="590761at2759"/>
<dbReference type="OMA" id="VWNKTAN"/>
<evidence type="ECO:0000256" key="1">
    <source>
        <dbReference type="RuleBase" id="RU004374"/>
    </source>
</evidence>
<protein>
    <submittedName>
        <fullName evidence="3">Related to translation initiation factor 4e</fullName>
    </submittedName>
</protein>
<dbReference type="GO" id="GO:0016281">
    <property type="term" value="C:eukaryotic translation initiation factor 4F complex"/>
    <property type="evidence" value="ECO:0007669"/>
    <property type="project" value="TreeGrafter"/>
</dbReference>
<comment type="similarity">
    <text evidence="1">Belongs to the eukaryotic initiation factor 4E family.</text>
</comment>
<dbReference type="PANTHER" id="PTHR11960">
    <property type="entry name" value="EUKARYOTIC TRANSLATION INITIATION FACTOR 4E RELATED"/>
    <property type="match status" value="1"/>
</dbReference>
<feature type="compositionally biased region" description="Low complexity" evidence="2">
    <location>
        <begin position="22"/>
        <end position="35"/>
    </location>
</feature>
<dbReference type="STRING" id="1109443.G4T635"/>
<dbReference type="GO" id="GO:0003743">
    <property type="term" value="F:translation initiation factor activity"/>
    <property type="evidence" value="ECO:0007669"/>
    <property type="project" value="UniProtKB-KW"/>
</dbReference>
<dbReference type="InParanoid" id="G4T635"/>
<dbReference type="Gene3D" id="3.30.760.10">
    <property type="entry name" value="RNA Cap, Translation Initiation Factor Eif4e"/>
    <property type="match status" value="1"/>
</dbReference>
<dbReference type="InterPro" id="IPR001040">
    <property type="entry name" value="TIF_eIF_4E"/>
</dbReference>
<sequence>MSTNPTYFSNHSQRQPAHNASGATTQTARGQQTQQPMSKSSHFSNKVLQSSSATNGDQIIHPLRHTWVVWFQHRAPGSKTSNYESGIKRVASFSSLETFWSLYTHLNPPSLLTPTTDYLLFHSAVKRPVWEDPVNERGGKWIVRLRKGVADRVWEEIVLAVIGEQFVPDRSEEEPWLADEICGCTISVRSNEDILAIWHKSGADEAVRARIRDTIRKVLQLGPATILEYKSNNDSMQDKSSFRTTSNVDRSHAMERA</sequence>
<dbReference type="Proteomes" id="UP000007148">
    <property type="component" value="Unassembled WGS sequence"/>
</dbReference>
<comment type="caution">
    <text evidence="3">The sequence shown here is derived from an EMBL/GenBank/DDBJ whole genome shotgun (WGS) entry which is preliminary data.</text>
</comment>
<keyword evidence="1" id="KW-0694">RNA-binding</keyword>
<accession>G4T635</accession>
<feature type="region of interest" description="Disordered" evidence="2">
    <location>
        <begin position="1"/>
        <end position="48"/>
    </location>
</feature>
<dbReference type="HOGENOM" id="CLU_043552_3_0_1"/>
<feature type="compositionally biased region" description="Polar residues" evidence="2">
    <location>
        <begin position="36"/>
        <end position="48"/>
    </location>
</feature>
<gene>
    <name evidence="3" type="ORF">PIIN_00449</name>
</gene>
<evidence type="ECO:0000256" key="2">
    <source>
        <dbReference type="SAM" id="MobiDB-lite"/>
    </source>
</evidence>
<proteinExistence type="inferred from homology"/>
<keyword evidence="1" id="KW-0648">Protein biosynthesis</keyword>
<dbReference type="PANTHER" id="PTHR11960:SF18">
    <property type="entry name" value="EUKARYOTIC TRANSLATION INITIATION FACTOR 4E HOMOLOGOUS PROTEIN, ISOFORM B"/>
    <property type="match status" value="1"/>
</dbReference>
<evidence type="ECO:0000313" key="3">
    <source>
        <dbReference type="EMBL" id="CCA66769.1"/>
    </source>
</evidence>
<dbReference type="Pfam" id="PF01652">
    <property type="entry name" value="IF4E"/>
    <property type="match status" value="1"/>
</dbReference>